<comment type="subcellular location">
    <subcellularLocation>
        <location evidence="1">Mitochondrion</location>
    </subcellularLocation>
</comment>
<name>A0A176VWX7_MARPO</name>
<dbReference type="EMBL" id="LVLJ01002341">
    <property type="protein sequence ID" value="OAE25319.1"/>
    <property type="molecule type" value="Genomic_DNA"/>
</dbReference>
<dbReference type="CDD" id="cd06060">
    <property type="entry name" value="misato"/>
    <property type="match status" value="1"/>
</dbReference>
<dbReference type="Proteomes" id="UP001162541">
    <property type="component" value="Chromosome 3"/>
</dbReference>
<evidence type="ECO:0000313" key="6">
    <source>
        <dbReference type="EMBL" id="BBN06752.1"/>
    </source>
</evidence>
<gene>
    <name evidence="7" type="ORF">AXG93_4620s1330</name>
    <name evidence="6" type="ORF">Mp_3g23630</name>
</gene>
<dbReference type="Gene3D" id="3.40.50.1440">
    <property type="entry name" value="Tubulin/FtsZ, GTPase domain"/>
    <property type="match status" value="1"/>
</dbReference>
<reference evidence="6" key="2">
    <citation type="journal article" date="2019" name="Curr. Biol.">
        <title>Chromatin organization in early land plants reveals an ancestral association between H3K27me3, transposons, and constitutive heterochromatin.</title>
        <authorList>
            <person name="Montgomery S.A."/>
            <person name="Tanizawa Y."/>
            <person name="Galik B."/>
            <person name="Wang N."/>
            <person name="Ito T."/>
            <person name="Mochizuki T."/>
            <person name="Akimcheva S."/>
            <person name="Bowman J."/>
            <person name="Cognat V."/>
            <person name="Drouard L."/>
            <person name="Ekker H."/>
            <person name="Houng S."/>
            <person name="Kohchi T."/>
            <person name="Lin S."/>
            <person name="Liu L.D."/>
            <person name="Nakamura Y."/>
            <person name="Valeeva L.R."/>
            <person name="Shakirov E.V."/>
            <person name="Shippen D.E."/>
            <person name="Wei W."/>
            <person name="Yagura M."/>
            <person name="Yamaoka S."/>
            <person name="Yamato K.T."/>
            <person name="Liu C."/>
            <person name="Berger F."/>
        </authorList>
    </citation>
    <scope>NUCLEOTIDE SEQUENCE [LARGE SCALE GENOMIC DNA]</scope>
    <source>
        <strain evidence="6">Tak-1</strain>
    </source>
</reference>
<feature type="domain" description="DML1/Misato tubulin" evidence="5">
    <location>
        <begin position="173"/>
        <end position="355"/>
    </location>
</feature>
<evidence type="ECO:0000259" key="4">
    <source>
        <dbReference type="Pfam" id="PF10644"/>
    </source>
</evidence>
<evidence type="ECO:0000313" key="7">
    <source>
        <dbReference type="EMBL" id="OAE25319.1"/>
    </source>
</evidence>
<dbReference type="InterPro" id="IPR029209">
    <property type="entry name" value="DML1/Misato_tubulin"/>
</dbReference>
<reference evidence="7 8" key="1">
    <citation type="submission" date="2016-03" db="EMBL/GenBank/DDBJ databases">
        <title>Mechanisms controlling the formation of the plant cell surface in tip-growing cells are functionally conserved among land plants.</title>
        <authorList>
            <person name="Honkanen S."/>
            <person name="Jones V.A."/>
            <person name="Morieri G."/>
            <person name="Champion C."/>
            <person name="Hetherington A.J."/>
            <person name="Kelly S."/>
            <person name="Saint-Marcoux D."/>
            <person name="Proust H."/>
            <person name="Prescott H."/>
            <person name="Dolan L."/>
        </authorList>
    </citation>
    <scope>NUCLEOTIDE SEQUENCE [LARGE SCALE GENOMIC DNA]</scope>
    <source>
        <strain evidence="8">cv. Tak-1 and cv. Tak-2</strain>
        <tissue evidence="7">Whole gametophyte</tissue>
    </source>
</reference>
<dbReference type="EMBL" id="AP019868">
    <property type="protein sequence ID" value="BBN06752.1"/>
    <property type="molecule type" value="Genomic_DNA"/>
</dbReference>
<evidence type="ECO:0008006" key="10">
    <source>
        <dbReference type="Google" id="ProtNLM"/>
    </source>
</evidence>
<dbReference type="InterPro" id="IPR019605">
    <property type="entry name" value="Misato_II_tubulin-like"/>
</dbReference>
<dbReference type="Pfam" id="PF10644">
    <property type="entry name" value="Misat_Tub_SegII"/>
    <property type="match status" value="1"/>
</dbReference>
<keyword evidence="3" id="KW-0496">Mitochondrion</keyword>
<dbReference type="SUPFAM" id="SSF52490">
    <property type="entry name" value="Tubulin nucleotide-binding domain-like"/>
    <property type="match status" value="1"/>
</dbReference>
<dbReference type="PANTHER" id="PTHR13391">
    <property type="entry name" value="MITOCHONDRIAL DISTRIBUTION REGULATOR MISATO"/>
    <property type="match status" value="1"/>
</dbReference>
<accession>A0A176VWX7</accession>
<comment type="similarity">
    <text evidence="2">Belongs to the misato family.</text>
</comment>
<evidence type="ECO:0000256" key="2">
    <source>
        <dbReference type="ARBA" id="ARBA00008507"/>
    </source>
</evidence>
<protein>
    <recommendedName>
        <fullName evidence="10">Misato Segment II tubulin-like domain-containing protein</fullName>
    </recommendedName>
</protein>
<evidence type="ECO:0000256" key="3">
    <source>
        <dbReference type="ARBA" id="ARBA00023128"/>
    </source>
</evidence>
<evidence type="ECO:0000256" key="1">
    <source>
        <dbReference type="ARBA" id="ARBA00004173"/>
    </source>
</evidence>
<dbReference type="Pfam" id="PF14881">
    <property type="entry name" value="Tubulin_3"/>
    <property type="match status" value="1"/>
</dbReference>
<dbReference type="InterPro" id="IPR036525">
    <property type="entry name" value="Tubulin/FtsZ_GTPase_sf"/>
</dbReference>
<feature type="domain" description="Misato Segment II tubulin-like" evidence="4">
    <location>
        <begin position="2"/>
        <end position="123"/>
    </location>
</feature>
<dbReference type="AlphaFoldDB" id="A0A176VWX7"/>
<evidence type="ECO:0000313" key="8">
    <source>
        <dbReference type="Proteomes" id="UP000077202"/>
    </source>
</evidence>
<dbReference type="PANTHER" id="PTHR13391:SF0">
    <property type="entry name" value="PROTEIN MISATO HOMOLOG 1"/>
    <property type="match status" value="1"/>
</dbReference>
<dbReference type="Proteomes" id="UP000077202">
    <property type="component" value="Unassembled WGS sequence"/>
</dbReference>
<evidence type="ECO:0000313" key="9">
    <source>
        <dbReference type="Proteomes" id="UP001162541"/>
    </source>
</evidence>
<dbReference type="GO" id="GO:0005739">
    <property type="term" value="C:mitochondrion"/>
    <property type="evidence" value="ECO:0007669"/>
    <property type="project" value="UniProtKB-SubCell"/>
</dbReference>
<reference evidence="9" key="3">
    <citation type="journal article" date="2020" name="Curr. Biol.">
        <title>Chromatin organization in early land plants reveals an ancestral association between H3K27me3, transposons, and constitutive heterochromatin.</title>
        <authorList>
            <person name="Montgomery S.A."/>
            <person name="Tanizawa Y."/>
            <person name="Galik B."/>
            <person name="Wang N."/>
            <person name="Ito T."/>
            <person name="Mochizuki T."/>
            <person name="Akimcheva S."/>
            <person name="Bowman J.L."/>
            <person name="Cognat V."/>
            <person name="Marechal-Drouard L."/>
            <person name="Ekker H."/>
            <person name="Hong S.F."/>
            <person name="Kohchi T."/>
            <person name="Lin S.S."/>
            <person name="Liu L.D."/>
            <person name="Nakamura Y."/>
            <person name="Valeeva L.R."/>
            <person name="Shakirov E.V."/>
            <person name="Shippen D.E."/>
            <person name="Wei W.L."/>
            <person name="Yagura M."/>
            <person name="Yamaoka S."/>
            <person name="Yamato K.T."/>
            <person name="Liu C."/>
            <person name="Berger F."/>
        </authorList>
    </citation>
    <scope>NUCLEOTIDE SEQUENCE [LARGE SCALE GENOMIC DNA]</scope>
    <source>
        <strain evidence="9">Tak-1</strain>
    </source>
</reference>
<evidence type="ECO:0000259" key="5">
    <source>
        <dbReference type="Pfam" id="PF14881"/>
    </source>
</evidence>
<dbReference type="GO" id="GO:0007005">
    <property type="term" value="P:mitochondrion organization"/>
    <property type="evidence" value="ECO:0007669"/>
    <property type="project" value="InterPro"/>
</dbReference>
<dbReference type="InterPro" id="IPR049942">
    <property type="entry name" value="DML1/Misato"/>
</dbReference>
<keyword evidence="8" id="KW-1185">Reference proteome</keyword>
<organism evidence="7 8">
    <name type="scientific">Marchantia polymorpha subsp. ruderalis</name>
    <dbReference type="NCBI Taxonomy" id="1480154"/>
    <lineage>
        <taxon>Eukaryota</taxon>
        <taxon>Viridiplantae</taxon>
        <taxon>Streptophyta</taxon>
        <taxon>Embryophyta</taxon>
        <taxon>Marchantiophyta</taxon>
        <taxon>Marchantiopsida</taxon>
        <taxon>Marchantiidae</taxon>
        <taxon>Marchantiales</taxon>
        <taxon>Marchantiaceae</taxon>
        <taxon>Marchantia</taxon>
    </lineage>
</organism>
<proteinExistence type="inferred from homology"/>
<sequence length="602" mass="65138">MKEILTLQVGGYANFVGSHFWNFQDEILGLGEDGCEDAMIPTHGLNMGVLYRQGETRQRIATYTPRLLSIDLRGSSGAVNPSGSLYERPPAAELNSITTWHGPAATFRAERYEKNKFLQSLDEEEKWLSGGAQGLDHTRAETSSRDATDLATQEAHVREAKEQERAVIQSLEDGVQFSTDYLKAQLHPSSTYEIAGLWQGVTSFEDYGCGQGLFSTGEQAEEIRDKVRFFVEECDSIQGFQCIVDDSGGFSAVAADFLEDLADEYGRTPVSLFTVRAPKRVQESKSTNRQIVRALHDSVSLARLAAVAQLTIPLGLSQLATSSFAEHLVIKDEKDFHTSAVYAAAINCITLPYRMEGSGPSITSQKAGLGSLDMGSALRLVSCSSSRRVALLEANLPSPALCDIQGQSVYNVQKLSPLTPSTGKATNGSHVAEMMVLQGTQLPGSGVPATIAQVQESVAKAGEIAVKARRNSRQSLRISHLAVSQCPLAVPLPFPCIFSSYIGKYGNILPRPNVISKQGRGGIDVISAPVAARVSTSRGILPFIKRRSLDMQQLALARSTTGPSLMQDWGFAREEVQELSESLSSMIAAYGDEVESDTSDTD</sequence>